<sequence length="141" mass="15116">MPNNEQIVQELYAAAEGHGTDPAKFVSMFSENGYMRDMPSGTEFRGEAIGKSIAGFVSAFPDVHREVLTTCVAENVVVVELTIQGTHTGELALPSGALAPTGKTIDVPCCDVFYLENGKVTAFHCYKIDSVMLQQLGVGTE</sequence>
<reference evidence="1" key="2">
    <citation type="submission" date="2020-09" db="EMBL/GenBank/DDBJ databases">
        <authorList>
            <person name="Sun Q."/>
            <person name="Zhou Y."/>
        </authorList>
    </citation>
    <scope>NUCLEOTIDE SEQUENCE</scope>
    <source>
        <strain evidence="1">CGMCC 1.15493</strain>
    </source>
</reference>
<accession>A0A917DHA2</accession>
<dbReference type="Gene3D" id="3.10.450.50">
    <property type="match status" value="1"/>
</dbReference>
<dbReference type="PANTHER" id="PTHR38436">
    <property type="entry name" value="POLYKETIDE CYCLASE SNOAL-LIKE DOMAIN"/>
    <property type="match status" value="1"/>
</dbReference>
<proteinExistence type="predicted"/>
<dbReference type="GO" id="GO:0016853">
    <property type="term" value="F:isomerase activity"/>
    <property type="evidence" value="ECO:0007669"/>
    <property type="project" value="UniProtKB-KW"/>
</dbReference>
<reference evidence="1" key="1">
    <citation type="journal article" date="2014" name="Int. J. Syst. Evol. Microbiol.">
        <title>Complete genome sequence of Corynebacterium casei LMG S-19264T (=DSM 44701T), isolated from a smear-ripened cheese.</title>
        <authorList>
            <consortium name="US DOE Joint Genome Institute (JGI-PGF)"/>
            <person name="Walter F."/>
            <person name="Albersmeier A."/>
            <person name="Kalinowski J."/>
            <person name="Ruckert C."/>
        </authorList>
    </citation>
    <scope>NUCLEOTIDE SEQUENCE</scope>
    <source>
        <strain evidence="1">CGMCC 1.15493</strain>
    </source>
</reference>
<comment type="caution">
    <text evidence="1">The sequence shown here is derived from an EMBL/GenBank/DDBJ whole genome shotgun (WGS) entry which is preliminary data.</text>
</comment>
<keyword evidence="1" id="KW-0413">Isomerase</keyword>
<dbReference type="EMBL" id="BMJJ01000012">
    <property type="protein sequence ID" value="GGD35390.1"/>
    <property type="molecule type" value="Genomic_DNA"/>
</dbReference>
<organism evidence="1 2">
    <name type="scientific">Aureimonas glaciei</name>
    <dbReference type="NCBI Taxonomy" id="1776957"/>
    <lineage>
        <taxon>Bacteria</taxon>
        <taxon>Pseudomonadati</taxon>
        <taxon>Pseudomonadota</taxon>
        <taxon>Alphaproteobacteria</taxon>
        <taxon>Hyphomicrobiales</taxon>
        <taxon>Aurantimonadaceae</taxon>
        <taxon>Aureimonas</taxon>
    </lineage>
</organism>
<dbReference type="GO" id="GO:0030638">
    <property type="term" value="P:polyketide metabolic process"/>
    <property type="evidence" value="ECO:0007669"/>
    <property type="project" value="InterPro"/>
</dbReference>
<evidence type="ECO:0000313" key="2">
    <source>
        <dbReference type="Proteomes" id="UP000613160"/>
    </source>
</evidence>
<dbReference type="Proteomes" id="UP000613160">
    <property type="component" value="Unassembled WGS sequence"/>
</dbReference>
<keyword evidence="2" id="KW-1185">Reference proteome</keyword>
<dbReference type="Pfam" id="PF07366">
    <property type="entry name" value="SnoaL"/>
    <property type="match status" value="1"/>
</dbReference>
<dbReference type="InterPro" id="IPR009959">
    <property type="entry name" value="Cyclase_SnoaL-like"/>
</dbReference>
<gene>
    <name evidence="1" type="ORF">GCM10011335_42990</name>
</gene>
<evidence type="ECO:0000313" key="1">
    <source>
        <dbReference type="EMBL" id="GGD35390.1"/>
    </source>
</evidence>
<dbReference type="RefSeq" id="WP_188854507.1">
    <property type="nucleotide sequence ID" value="NZ_BMJJ01000012.1"/>
</dbReference>
<protein>
    <submittedName>
        <fullName evidence="1">Ketosteroid isomerase</fullName>
    </submittedName>
</protein>
<dbReference type="AlphaFoldDB" id="A0A917DHA2"/>
<name>A0A917DHA2_9HYPH</name>
<dbReference type="InterPro" id="IPR032710">
    <property type="entry name" value="NTF2-like_dom_sf"/>
</dbReference>
<dbReference type="PANTHER" id="PTHR38436:SF1">
    <property type="entry name" value="ESTER CYCLASE"/>
    <property type="match status" value="1"/>
</dbReference>
<dbReference type="SUPFAM" id="SSF54427">
    <property type="entry name" value="NTF2-like"/>
    <property type="match status" value="1"/>
</dbReference>